<dbReference type="EMBL" id="JBFXLU010000023">
    <property type="protein sequence ID" value="KAL2852807.1"/>
    <property type="molecule type" value="Genomic_DNA"/>
</dbReference>
<keyword evidence="2" id="KW-1185">Reference proteome</keyword>
<proteinExistence type="predicted"/>
<protein>
    <submittedName>
        <fullName evidence="1">Uncharacterized protein</fullName>
    </submittedName>
</protein>
<sequence>MCHTISWYHALCLHSDHASTVHICCAAALHCSYDCDTEESWSFPMLGACRLCTVKAEFAENLSLRRESYDVAVSRIVQRTEKIGFVETDALCPTDTNSEGSTDELESFDRVTF</sequence>
<evidence type="ECO:0000313" key="1">
    <source>
        <dbReference type="EMBL" id="KAL2852807.1"/>
    </source>
</evidence>
<reference evidence="1 2" key="1">
    <citation type="submission" date="2024-07" db="EMBL/GenBank/DDBJ databases">
        <title>Section-level genome sequencing and comparative genomics of Aspergillus sections Usti and Cavernicolus.</title>
        <authorList>
            <consortium name="Lawrence Berkeley National Laboratory"/>
            <person name="Nybo J.L."/>
            <person name="Vesth T.C."/>
            <person name="Theobald S."/>
            <person name="Frisvad J.C."/>
            <person name="Larsen T.O."/>
            <person name="Kjaerboelling I."/>
            <person name="Rothschild-Mancinelli K."/>
            <person name="Lyhne E.K."/>
            <person name="Kogle M.E."/>
            <person name="Barry K."/>
            <person name="Clum A."/>
            <person name="Na H."/>
            <person name="Ledsgaard L."/>
            <person name="Lin J."/>
            <person name="Lipzen A."/>
            <person name="Kuo A."/>
            <person name="Riley R."/>
            <person name="Mondo S."/>
            <person name="Labutti K."/>
            <person name="Haridas S."/>
            <person name="Pangalinan J."/>
            <person name="Salamov A.A."/>
            <person name="Simmons B.A."/>
            <person name="Magnuson J.K."/>
            <person name="Chen J."/>
            <person name="Drula E."/>
            <person name="Henrissat B."/>
            <person name="Wiebenga A."/>
            <person name="Lubbers R.J."/>
            <person name="Gomes A.C."/>
            <person name="Makela M.R."/>
            <person name="Stajich J."/>
            <person name="Grigoriev I.V."/>
            <person name="Mortensen U.H."/>
            <person name="De Vries R.P."/>
            <person name="Baker S.E."/>
            <person name="Andersen M.R."/>
        </authorList>
    </citation>
    <scope>NUCLEOTIDE SEQUENCE [LARGE SCALE GENOMIC DNA]</scope>
    <source>
        <strain evidence="1 2">CBS 123904</strain>
    </source>
</reference>
<accession>A0ABR4KNH0</accession>
<evidence type="ECO:0000313" key="2">
    <source>
        <dbReference type="Proteomes" id="UP001610446"/>
    </source>
</evidence>
<name>A0ABR4KNH0_9EURO</name>
<gene>
    <name evidence="1" type="ORF">BJY01DRAFT_207639</name>
</gene>
<dbReference type="Proteomes" id="UP001610446">
    <property type="component" value="Unassembled WGS sequence"/>
</dbReference>
<organism evidence="1 2">
    <name type="scientific">Aspergillus pseudoustus</name>
    <dbReference type="NCBI Taxonomy" id="1810923"/>
    <lineage>
        <taxon>Eukaryota</taxon>
        <taxon>Fungi</taxon>
        <taxon>Dikarya</taxon>
        <taxon>Ascomycota</taxon>
        <taxon>Pezizomycotina</taxon>
        <taxon>Eurotiomycetes</taxon>
        <taxon>Eurotiomycetidae</taxon>
        <taxon>Eurotiales</taxon>
        <taxon>Aspergillaceae</taxon>
        <taxon>Aspergillus</taxon>
        <taxon>Aspergillus subgen. Nidulantes</taxon>
    </lineage>
</organism>
<comment type="caution">
    <text evidence="1">The sequence shown here is derived from an EMBL/GenBank/DDBJ whole genome shotgun (WGS) entry which is preliminary data.</text>
</comment>